<feature type="domain" description="TNase-like" evidence="2">
    <location>
        <begin position="92"/>
        <end position="213"/>
    </location>
</feature>
<dbReference type="Proteomes" id="UP001438707">
    <property type="component" value="Unassembled WGS sequence"/>
</dbReference>
<dbReference type="EMBL" id="JALJOS010000010">
    <property type="protein sequence ID" value="KAK9833805.1"/>
    <property type="molecule type" value="Genomic_DNA"/>
</dbReference>
<dbReference type="Gene3D" id="2.40.50.90">
    <property type="match status" value="1"/>
</dbReference>
<dbReference type="InterPro" id="IPR035437">
    <property type="entry name" value="SNase_OB-fold_sf"/>
</dbReference>
<keyword evidence="4" id="KW-1185">Reference proteome</keyword>
<reference evidence="3 4" key="1">
    <citation type="journal article" date="2024" name="Nat. Commun.">
        <title>Phylogenomics reveals the evolutionary origins of lichenization in chlorophyte algae.</title>
        <authorList>
            <person name="Puginier C."/>
            <person name="Libourel C."/>
            <person name="Otte J."/>
            <person name="Skaloud P."/>
            <person name="Haon M."/>
            <person name="Grisel S."/>
            <person name="Petersen M."/>
            <person name="Berrin J.G."/>
            <person name="Delaux P.M."/>
            <person name="Dal Grande F."/>
            <person name="Keller J."/>
        </authorList>
    </citation>
    <scope>NUCLEOTIDE SEQUENCE [LARGE SCALE GENOMIC DNA]</scope>
    <source>
        <strain evidence="3 4">SAG 2145</strain>
    </source>
</reference>
<dbReference type="SUPFAM" id="SSF50199">
    <property type="entry name" value="Staphylococcal nuclease"/>
    <property type="match status" value="1"/>
</dbReference>
<sequence>MKLCDISSTPHLCAATKTGPSPQKAGPYLRERSLKAALANHQAAAAKQSLASPRLSEIVKTIQSSLAGGLLTAALVQAPHVLAAEVIRGPARVVDGDTLEIAGIKIRLYGIDAPETKQSCRNAQGQDYACGEESTASIKKFVGGSDLSCEVKNRDMYGRSVAACHLAARPGKDGDVNDWMVANGHALAYRQYSKEYIGDEERAKARKAGIWAGDFQLPWEYRKEKKQGKASSPAALPPGRPAVAALPGASSSPGKMQQQPSPQCAIKGNISANGDRLYHIPGSRSYTSTVIDEKSGERWFCSEQDAQKAGWRAPKA</sequence>
<dbReference type="InterPro" id="IPR016071">
    <property type="entry name" value="Staphylococal_nuclease_OB-fold"/>
</dbReference>
<comment type="caution">
    <text evidence="3">The sequence shown here is derived from an EMBL/GenBank/DDBJ whole genome shotgun (WGS) entry which is preliminary data.</text>
</comment>
<dbReference type="Pfam" id="PF00565">
    <property type="entry name" value="SNase"/>
    <property type="match status" value="1"/>
</dbReference>
<organism evidence="3 4">
    <name type="scientific">Apatococcus lobatus</name>
    <dbReference type="NCBI Taxonomy" id="904363"/>
    <lineage>
        <taxon>Eukaryota</taxon>
        <taxon>Viridiplantae</taxon>
        <taxon>Chlorophyta</taxon>
        <taxon>core chlorophytes</taxon>
        <taxon>Trebouxiophyceae</taxon>
        <taxon>Chlorellales</taxon>
        <taxon>Chlorellaceae</taxon>
        <taxon>Apatococcus</taxon>
    </lineage>
</organism>
<dbReference type="AlphaFoldDB" id="A0AAW1RI94"/>
<evidence type="ECO:0000259" key="2">
    <source>
        <dbReference type="PROSITE" id="PS50830"/>
    </source>
</evidence>
<dbReference type="SMART" id="SM00318">
    <property type="entry name" value="SNc"/>
    <property type="match status" value="1"/>
</dbReference>
<name>A0AAW1RI94_9CHLO</name>
<gene>
    <name evidence="3" type="ORF">WJX74_006365</name>
</gene>
<accession>A0AAW1RI94</accession>
<dbReference type="PANTHER" id="PTHR12302:SF26">
    <property type="entry name" value="BLR1266 PROTEIN"/>
    <property type="match status" value="1"/>
</dbReference>
<dbReference type="PROSITE" id="PS50830">
    <property type="entry name" value="TNASE_3"/>
    <property type="match status" value="1"/>
</dbReference>
<dbReference type="PANTHER" id="PTHR12302">
    <property type="entry name" value="EBNA2 BINDING PROTEIN P100"/>
    <property type="match status" value="1"/>
</dbReference>
<feature type="region of interest" description="Disordered" evidence="1">
    <location>
        <begin position="223"/>
        <end position="268"/>
    </location>
</feature>
<evidence type="ECO:0000256" key="1">
    <source>
        <dbReference type="SAM" id="MobiDB-lite"/>
    </source>
</evidence>
<feature type="compositionally biased region" description="Polar residues" evidence="1">
    <location>
        <begin position="249"/>
        <end position="262"/>
    </location>
</feature>
<evidence type="ECO:0000313" key="4">
    <source>
        <dbReference type="Proteomes" id="UP001438707"/>
    </source>
</evidence>
<protein>
    <recommendedName>
        <fullName evidence="2">TNase-like domain-containing protein</fullName>
    </recommendedName>
</protein>
<evidence type="ECO:0000313" key="3">
    <source>
        <dbReference type="EMBL" id="KAK9833805.1"/>
    </source>
</evidence>
<proteinExistence type="predicted"/>